<evidence type="ECO:0000313" key="3">
    <source>
        <dbReference type="EMBL" id="MCJ0764230.1"/>
    </source>
</evidence>
<dbReference type="RefSeq" id="WP_243306812.1">
    <property type="nucleotide sequence ID" value="NZ_JALGBI010000001.1"/>
</dbReference>
<dbReference type="InterPro" id="IPR036928">
    <property type="entry name" value="AS_sf"/>
</dbReference>
<name>A0A9X1VVW2_9BURK</name>
<comment type="similarity">
    <text evidence="1">Belongs to the amidase family.</text>
</comment>
<dbReference type="InterPro" id="IPR023631">
    <property type="entry name" value="Amidase_dom"/>
</dbReference>
<dbReference type="GO" id="GO:0003824">
    <property type="term" value="F:catalytic activity"/>
    <property type="evidence" value="ECO:0007669"/>
    <property type="project" value="InterPro"/>
</dbReference>
<dbReference type="Proteomes" id="UP001139447">
    <property type="component" value="Unassembled WGS sequence"/>
</dbReference>
<evidence type="ECO:0000259" key="2">
    <source>
        <dbReference type="Pfam" id="PF01425"/>
    </source>
</evidence>
<dbReference type="PANTHER" id="PTHR11895:SF7">
    <property type="entry name" value="GLUTAMYL-TRNA(GLN) AMIDOTRANSFERASE SUBUNIT A, MITOCHONDRIAL"/>
    <property type="match status" value="1"/>
</dbReference>
<feature type="domain" description="Amidase" evidence="2">
    <location>
        <begin position="25"/>
        <end position="444"/>
    </location>
</feature>
<dbReference type="EMBL" id="JALGBI010000001">
    <property type="protein sequence ID" value="MCJ0764230.1"/>
    <property type="molecule type" value="Genomic_DNA"/>
</dbReference>
<dbReference type="AlphaFoldDB" id="A0A9X1VVW2"/>
<keyword evidence="4" id="KW-1185">Reference proteome</keyword>
<dbReference type="Gene3D" id="3.90.1300.10">
    <property type="entry name" value="Amidase signature (AS) domain"/>
    <property type="match status" value="1"/>
</dbReference>
<dbReference type="Pfam" id="PF01425">
    <property type="entry name" value="Amidase"/>
    <property type="match status" value="1"/>
</dbReference>
<dbReference type="PANTHER" id="PTHR11895">
    <property type="entry name" value="TRANSAMIDASE"/>
    <property type="match status" value="1"/>
</dbReference>
<dbReference type="SUPFAM" id="SSF75304">
    <property type="entry name" value="Amidase signature (AS) enzymes"/>
    <property type="match status" value="1"/>
</dbReference>
<evidence type="ECO:0000313" key="4">
    <source>
        <dbReference type="Proteomes" id="UP001139447"/>
    </source>
</evidence>
<sequence length="463" mass="47879">MHRLTACEIAAQVRQRRISALSTMAHFLDRTARHEPQLNTYAALDAEGALAAAREIDRRIAAGEDPGPLAGVPVSVKDLIAVQGLPQAFGSRLFAGSLAAHDAPSVARIRQAGGCIVGKTTTSELGSKAVGSSPLTGTTVNPWRPAHTPGGSSAGAAAGVAAGLVPLALGTDGGGSIRIPASFCGLVGIKGSYGRVPVWPASATPGLAHVAPLARTVRDAVLLFSVVAGPHPGDPSSEGFAPLRWEEGAHATPGLRLGWCEDFSYGWASGEARAAAWHAAGVLGAALGAATSRWQGLADDPVEAWSTEFYRGIAQRVGVADGADRAIEAQLDPALAAQIALTRERGRQGLREASEARQRCIADIDRAFERFDLLLMPTTPVAAFETGRDAPAGREACGAVGWSYFTYPFNLAGHPAASYPIGLDCGGLPLGVQLVARRGDEALLFDALLALERAAPPPPLPSF</sequence>
<accession>A0A9X1VVW2</accession>
<organism evidence="3 4">
    <name type="scientific">Variovorax terrae</name>
    <dbReference type="NCBI Taxonomy" id="2923278"/>
    <lineage>
        <taxon>Bacteria</taxon>
        <taxon>Pseudomonadati</taxon>
        <taxon>Pseudomonadota</taxon>
        <taxon>Betaproteobacteria</taxon>
        <taxon>Burkholderiales</taxon>
        <taxon>Comamonadaceae</taxon>
        <taxon>Variovorax</taxon>
    </lineage>
</organism>
<evidence type="ECO:0000256" key="1">
    <source>
        <dbReference type="ARBA" id="ARBA00009199"/>
    </source>
</evidence>
<gene>
    <name evidence="3" type="ORF">MMF98_13525</name>
</gene>
<reference evidence="3" key="1">
    <citation type="submission" date="2022-03" db="EMBL/GenBank/DDBJ databases">
        <authorList>
            <person name="Woo C.Y."/>
        </authorList>
    </citation>
    <scope>NUCLEOTIDE SEQUENCE</scope>
    <source>
        <strain evidence="3">CYS-02</strain>
    </source>
</reference>
<dbReference type="InterPro" id="IPR000120">
    <property type="entry name" value="Amidase"/>
</dbReference>
<proteinExistence type="inferred from homology"/>
<protein>
    <submittedName>
        <fullName evidence="3">Amidase</fullName>
    </submittedName>
</protein>
<comment type="caution">
    <text evidence="3">The sequence shown here is derived from an EMBL/GenBank/DDBJ whole genome shotgun (WGS) entry which is preliminary data.</text>
</comment>